<dbReference type="Pfam" id="PF00535">
    <property type="entry name" value="Glycos_transf_2"/>
    <property type="match status" value="1"/>
</dbReference>
<name>A0A9D1LFW7_9BACT</name>
<dbReference type="SUPFAM" id="SSF53448">
    <property type="entry name" value="Nucleotide-diphospho-sugar transferases"/>
    <property type="match status" value="1"/>
</dbReference>
<reference evidence="4" key="2">
    <citation type="journal article" date="2021" name="PeerJ">
        <title>Extensive microbial diversity within the chicken gut microbiome revealed by metagenomics and culture.</title>
        <authorList>
            <person name="Gilroy R."/>
            <person name="Ravi A."/>
            <person name="Getino M."/>
            <person name="Pursley I."/>
            <person name="Horton D.L."/>
            <person name="Alikhan N.F."/>
            <person name="Baker D."/>
            <person name="Gharbi K."/>
            <person name="Hall N."/>
            <person name="Watson M."/>
            <person name="Adriaenssens E.M."/>
            <person name="Foster-Nyarko E."/>
            <person name="Jarju S."/>
            <person name="Secka A."/>
            <person name="Antonio M."/>
            <person name="Oren A."/>
            <person name="Chaudhuri R.R."/>
            <person name="La Ragione R."/>
            <person name="Hildebrand F."/>
            <person name="Pallen M.J."/>
        </authorList>
    </citation>
    <scope>NUCLEOTIDE SEQUENCE</scope>
    <source>
        <strain evidence="4">17073</strain>
    </source>
</reference>
<keyword evidence="1" id="KW-0328">Glycosyltransferase</keyword>
<accession>A0A9D1LFW7</accession>
<dbReference type="InterPro" id="IPR029044">
    <property type="entry name" value="Nucleotide-diphossugar_trans"/>
</dbReference>
<evidence type="ECO:0000259" key="3">
    <source>
        <dbReference type="Pfam" id="PF00535"/>
    </source>
</evidence>
<dbReference type="EMBL" id="DVMS01000003">
    <property type="protein sequence ID" value="HIU38050.1"/>
    <property type="molecule type" value="Genomic_DNA"/>
</dbReference>
<dbReference type="PANTHER" id="PTHR22916">
    <property type="entry name" value="GLYCOSYLTRANSFERASE"/>
    <property type="match status" value="1"/>
</dbReference>
<dbReference type="GO" id="GO:0016758">
    <property type="term" value="F:hexosyltransferase activity"/>
    <property type="evidence" value="ECO:0007669"/>
    <property type="project" value="UniProtKB-ARBA"/>
</dbReference>
<dbReference type="Gene3D" id="3.90.550.10">
    <property type="entry name" value="Spore Coat Polysaccharide Biosynthesis Protein SpsA, Chain A"/>
    <property type="match status" value="1"/>
</dbReference>
<gene>
    <name evidence="4" type="ORF">IAD18_00080</name>
</gene>
<dbReference type="InterPro" id="IPR001173">
    <property type="entry name" value="Glyco_trans_2-like"/>
</dbReference>
<keyword evidence="2" id="KW-0808">Transferase</keyword>
<proteinExistence type="predicted"/>
<protein>
    <submittedName>
        <fullName evidence="4">Glycosyltransferase</fullName>
    </submittedName>
</protein>
<comment type="caution">
    <text evidence="4">The sequence shown here is derived from an EMBL/GenBank/DDBJ whole genome shotgun (WGS) entry which is preliminary data.</text>
</comment>
<feature type="domain" description="Glycosyltransferase 2-like" evidence="3">
    <location>
        <begin position="8"/>
        <end position="136"/>
    </location>
</feature>
<sequence length="324" mass="37417">MAMRSSISFIIPYYDLPKELLLRAVGSILDARLDADMEIIVVDDGTPQSHAQKWLAEFDDNRILYCYQENAGLSEARNAGIRLASKEYIQFIDADDYFFPCTYRLIVDILNEKTPDIAISKFKKVASSGIEHIRPQKPRCESFESGAAFMAAHSFFGGAWSYVFKRRILAGLQFHPGIYHEDEDFTPRLLANAKTTITTGITTYAYYQRPHSIINTSNPATIAKRFADLRYILKRLKNSGKTAKDALTQTALLRRYEQLALSVIYSVLKNAPNFDFICAELKELHALGCYPLPRRHYSWKYNLFRLLTNKRWKLRIMRFLLKQR</sequence>
<organism evidence="4 5">
    <name type="scientific">Candidatus Limisoma intestinavium</name>
    <dbReference type="NCBI Taxonomy" id="2840856"/>
    <lineage>
        <taxon>Bacteria</taxon>
        <taxon>Pseudomonadati</taxon>
        <taxon>Bacteroidota</taxon>
        <taxon>Bacteroidia</taxon>
        <taxon>Bacteroidales</taxon>
        <taxon>Candidatus Limisoma</taxon>
    </lineage>
</organism>
<evidence type="ECO:0000256" key="2">
    <source>
        <dbReference type="ARBA" id="ARBA00022679"/>
    </source>
</evidence>
<reference evidence="4" key="1">
    <citation type="submission" date="2020-10" db="EMBL/GenBank/DDBJ databases">
        <authorList>
            <person name="Gilroy R."/>
        </authorList>
    </citation>
    <scope>NUCLEOTIDE SEQUENCE</scope>
    <source>
        <strain evidence="4">17073</strain>
    </source>
</reference>
<dbReference type="Proteomes" id="UP000824076">
    <property type="component" value="Unassembled WGS sequence"/>
</dbReference>
<dbReference type="PANTHER" id="PTHR22916:SF51">
    <property type="entry name" value="GLYCOSYLTRANSFERASE EPSH-RELATED"/>
    <property type="match status" value="1"/>
</dbReference>
<evidence type="ECO:0000313" key="4">
    <source>
        <dbReference type="EMBL" id="HIU38050.1"/>
    </source>
</evidence>
<dbReference type="AlphaFoldDB" id="A0A9D1LFW7"/>
<evidence type="ECO:0000256" key="1">
    <source>
        <dbReference type="ARBA" id="ARBA00022676"/>
    </source>
</evidence>
<evidence type="ECO:0000313" key="5">
    <source>
        <dbReference type="Proteomes" id="UP000824076"/>
    </source>
</evidence>